<dbReference type="InterPro" id="IPR011009">
    <property type="entry name" value="Kinase-like_dom_sf"/>
</dbReference>
<dbReference type="Proteomes" id="UP001529510">
    <property type="component" value="Unassembled WGS sequence"/>
</dbReference>
<evidence type="ECO:0000313" key="3">
    <source>
        <dbReference type="Proteomes" id="UP001529510"/>
    </source>
</evidence>
<dbReference type="PROSITE" id="PS50011">
    <property type="entry name" value="PROTEIN_KINASE_DOM"/>
    <property type="match status" value="1"/>
</dbReference>
<accession>A0ABD0RI28</accession>
<dbReference type="Gene3D" id="1.10.510.10">
    <property type="entry name" value="Transferase(Phosphotransferase) domain 1"/>
    <property type="match status" value="1"/>
</dbReference>
<dbReference type="EMBL" id="JAMKFB020000003">
    <property type="protein sequence ID" value="KAL0198188.1"/>
    <property type="molecule type" value="Genomic_DNA"/>
</dbReference>
<proteinExistence type="predicted"/>
<keyword evidence="3" id="KW-1185">Reference proteome</keyword>
<dbReference type="Pfam" id="PF00069">
    <property type="entry name" value="Pkinase"/>
    <property type="match status" value="1"/>
</dbReference>
<reference evidence="2 3" key="1">
    <citation type="submission" date="2024-05" db="EMBL/GenBank/DDBJ databases">
        <title>Genome sequencing and assembly of Indian major carp, Cirrhinus mrigala (Hamilton, 1822).</title>
        <authorList>
            <person name="Mohindra V."/>
            <person name="Chowdhury L.M."/>
            <person name="Lal K."/>
            <person name="Jena J.K."/>
        </authorList>
    </citation>
    <scope>NUCLEOTIDE SEQUENCE [LARGE SCALE GENOMIC DNA]</scope>
    <source>
        <strain evidence="2">CM1030</strain>
        <tissue evidence="2">Blood</tissue>
    </source>
</reference>
<dbReference type="InterPro" id="IPR050588">
    <property type="entry name" value="WNK_Ser-Thr_kinase"/>
</dbReference>
<dbReference type="AlphaFoldDB" id="A0ABD0RI28"/>
<evidence type="ECO:0000313" key="2">
    <source>
        <dbReference type="EMBL" id="KAL0198188.1"/>
    </source>
</evidence>
<sequence>TPEFMAPEMYEEKYDEAVDVYAFGMCILEMTTSEYPYSECQNAAQIYRKVTS</sequence>
<organism evidence="2 3">
    <name type="scientific">Cirrhinus mrigala</name>
    <name type="common">Mrigala</name>
    <dbReference type="NCBI Taxonomy" id="683832"/>
    <lineage>
        <taxon>Eukaryota</taxon>
        <taxon>Metazoa</taxon>
        <taxon>Chordata</taxon>
        <taxon>Craniata</taxon>
        <taxon>Vertebrata</taxon>
        <taxon>Euteleostomi</taxon>
        <taxon>Actinopterygii</taxon>
        <taxon>Neopterygii</taxon>
        <taxon>Teleostei</taxon>
        <taxon>Ostariophysi</taxon>
        <taxon>Cypriniformes</taxon>
        <taxon>Cyprinidae</taxon>
        <taxon>Labeoninae</taxon>
        <taxon>Labeonini</taxon>
        <taxon>Cirrhinus</taxon>
    </lineage>
</organism>
<protein>
    <recommendedName>
        <fullName evidence="1">Protein kinase domain-containing protein</fullName>
    </recommendedName>
</protein>
<dbReference type="InterPro" id="IPR000719">
    <property type="entry name" value="Prot_kinase_dom"/>
</dbReference>
<dbReference type="SUPFAM" id="SSF56112">
    <property type="entry name" value="Protein kinase-like (PK-like)"/>
    <property type="match status" value="1"/>
</dbReference>
<dbReference type="PANTHER" id="PTHR13902">
    <property type="entry name" value="SERINE/THREONINE-PROTEIN KINASE WNK WITH NO LYSINE -RELATED"/>
    <property type="match status" value="1"/>
</dbReference>
<evidence type="ECO:0000259" key="1">
    <source>
        <dbReference type="PROSITE" id="PS50011"/>
    </source>
</evidence>
<feature type="non-terminal residue" evidence="2">
    <location>
        <position position="1"/>
    </location>
</feature>
<feature type="domain" description="Protein kinase" evidence="1">
    <location>
        <begin position="1"/>
        <end position="52"/>
    </location>
</feature>
<name>A0ABD0RI28_CIRMR</name>
<gene>
    <name evidence="2" type="ORF">M9458_006728</name>
</gene>
<comment type="caution">
    <text evidence="2">The sequence shown here is derived from an EMBL/GenBank/DDBJ whole genome shotgun (WGS) entry which is preliminary data.</text>
</comment>
<feature type="non-terminal residue" evidence="2">
    <location>
        <position position="52"/>
    </location>
</feature>